<reference evidence="3" key="1">
    <citation type="submission" date="2023-07" db="EMBL/GenBank/DDBJ databases">
        <authorList>
            <person name="Haufschild T."/>
            <person name="Kallscheuer N."/>
            <person name="Hammer J."/>
            <person name="Kohn T."/>
            <person name="Kabuu M."/>
            <person name="Jogler M."/>
            <person name="Wohfarth N."/>
            <person name="Heuer A."/>
            <person name="Rohde M."/>
            <person name="van Teeseling M.C.F."/>
            <person name="Jogler C."/>
        </authorList>
    </citation>
    <scope>NUCLEOTIDE SEQUENCE</scope>
    <source>
        <strain evidence="3">Strain 138</strain>
        <strain evidence="4">Strain 318</strain>
    </source>
</reference>
<evidence type="ECO:0000313" key="5">
    <source>
        <dbReference type="Proteomes" id="UP001229955"/>
    </source>
</evidence>
<feature type="domain" description="Amidohydrolase 3" evidence="2">
    <location>
        <begin position="394"/>
        <end position="511"/>
    </location>
</feature>
<dbReference type="SUPFAM" id="SSF51338">
    <property type="entry name" value="Composite domain of metallo-dependent hydrolases"/>
    <property type="match status" value="1"/>
</dbReference>
<feature type="domain" description="Amidohydrolase 3" evidence="2">
    <location>
        <begin position="70"/>
        <end position="186"/>
    </location>
</feature>
<dbReference type="Gene3D" id="3.20.20.140">
    <property type="entry name" value="Metal-dependent hydrolases"/>
    <property type="match status" value="2"/>
</dbReference>
<gene>
    <name evidence="3" type="ORF">Strain138_002820</name>
    <name evidence="4" type="ORF">Strain318_002820</name>
</gene>
<dbReference type="EMBL" id="CP130612">
    <property type="protein sequence ID" value="WKW13497.1"/>
    <property type="molecule type" value="Genomic_DNA"/>
</dbReference>
<accession>A0AA49Q606</accession>
<dbReference type="CDD" id="cd01297">
    <property type="entry name" value="D-aminoacylase"/>
    <property type="match status" value="1"/>
</dbReference>
<evidence type="ECO:0000313" key="4">
    <source>
        <dbReference type="EMBL" id="WKW16404.1"/>
    </source>
</evidence>
<dbReference type="InterPro" id="IPR032466">
    <property type="entry name" value="Metal_Hydrolase"/>
</dbReference>
<evidence type="ECO:0000259" key="2">
    <source>
        <dbReference type="Pfam" id="PF07969"/>
    </source>
</evidence>
<dbReference type="SUPFAM" id="SSF51556">
    <property type="entry name" value="Metallo-dependent hydrolases"/>
    <property type="match status" value="1"/>
</dbReference>
<feature type="signal peptide" evidence="1">
    <location>
        <begin position="1"/>
        <end position="22"/>
    </location>
</feature>
<dbReference type="EMBL" id="CP130613">
    <property type="protein sequence ID" value="WKW16404.1"/>
    <property type="molecule type" value="Genomic_DNA"/>
</dbReference>
<dbReference type="InterPro" id="IPR013108">
    <property type="entry name" value="Amidohydro_3"/>
</dbReference>
<dbReference type="InterPro" id="IPR050378">
    <property type="entry name" value="Metallo-dep_Hydrolases_sf"/>
</dbReference>
<accession>A0AA49K299</accession>
<dbReference type="Pfam" id="PF07969">
    <property type="entry name" value="Amidohydro_3"/>
    <property type="match status" value="2"/>
</dbReference>
<dbReference type="PANTHER" id="PTHR11647:SF1">
    <property type="entry name" value="COLLAPSIN RESPONSE MEDIATOR PROTEIN"/>
    <property type="match status" value="1"/>
</dbReference>
<name>A0AA49Q606_9BACT</name>
<evidence type="ECO:0000313" key="3">
    <source>
        <dbReference type="EMBL" id="WKW13497.1"/>
    </source>
</evidence>
<dbReference type="KEGG" id="pspc:Strain318_002820"/>
<dbReference type="GO" id="GO:0005829">
    <property type="term" value="C:cytosol"/>
    <property type="evidence" value="ECO:0007669"/>
    <property type="project" value="TreeGrafter"/>
</dbReference>
<dbReference type="GO" id="GO:0016812">
    <property type="term" value="F:hydrolase activity, acting on carbon-nitrogen (but not peptide) bonds, in cyclic amides"/>
    <property type="evidence" value="ECO:0007669"/>
    <property type="project" value="TreeGrafter"/>
</dbReference>
<keyword evidence="5" id="KW-1185">Reference proteome</keyword>
<proteinExistence type="predicted"/>
<dbReference type="InterPro" id="IPR011059">
    <property type="entry name" value="Metal-dep_hydrolase_composite"/>
</dbReference>
<keyword evidence="1" id="KW-0732">Signal</keyword>
<dbReference type="AlphaFoldDB" id="A0AA49Q606"/>
<organism evidence="3">
    <name type="scientific">Pseudogemmatithrix spongiicola</name>
    <dbReference type="NCBI Taxonomy" id="3062599"/>
    <lineage>
        <taxon>Bacteria</taxon>
        <taxon>Pseudomonadati</taxon>
        <taxon>Gemmatimonadota</taxon>
        <taxon>Gemmatimonadia</taxon>
        <taxon>Gemmatimonadales</taxon>
        <taxon>Gemmatimonadaceae</taxon>
        <taxon>Pseudogemmatithrix</taxon>
    </lineage>
</organism>
<dbReference type="RefSeq" id="WP_367886350.1">
    <property type="nucleotide sequence ID" value="NZ_CP130612.1"/>
</dbReference>
<dbReference type="Proteomes" id="UP001229955">
    <property type="component" value="Chromosome"/>
</dbReference>
<evidence type="ECO:0000256" key="1">
    <source>
        <dbReference type="SAM" id="SignalP"/>
    </source>
</evidence>
<sequence length="530" mass="56357">MRHAIPLLLAMLSIASPAAAQARPEWSLLIAGGTIVDGSGGARYTGDVAIAGDRVVLLSRTPLDRTRAARVIDARGLIVAPGFIDLHAHLEPLLDQPDAKSAVTQGVTLALGGPDGSGPFPLAAYLDSAQRAGLGMNVAYLVGHNTVRREEMGTENRAPTADELARMVTLIRRGMGDGAFGISTGLRYVPGYYSKTDEVVALSRAAADSGGIYTSHLREEGLGLLEGVAEAITIARDARIPVVLTHHKAVGALMWGKTSVTLAMVDSARAAGLDVMVDQYPYTASQTSLSVLLPPWALAGGRNGLRARTEQPALRDSILRGIVELLRTDRGGGDTRRVQFGSVSWDRSLEGKTLYDWQMRRGVGPSLEAAAALVLEGELNGGASMVYHIIDEGDVRRVMQHPQSMIASDGRLTRPGQGVPHPRAYGTFPRVLGHYVREQRVISLETAVHKMTGMPAKRLGLDGQRGCLAAGCFADIAIFDAATVGSPATFEQPHQYATGIPFVIVNGVPVVDAGVFTDARPGRALRRPRR</sequence>
<protein>
    <submittedName>
        <fullName evidence="3">D-aminoacylase</fullName>
    </submittedName>
</protein>
<dbReference type="PANTHER" id="PTHR11647">
    <property type="entry name" value="HYDRANTOINASE/DIHYDROPYRIMIDINASE FAMILY MEMBER"/>
    <property type="match status" value="1"/>
</dbReference>
<feature type="chain" id="PRO_5041425993" evidence="1">
    <location>
        <begin position="23"/>
        <end position="530"/>
    </location>
</feature>